<dbReference type="InterPro" id="IPR007479">
    <property type="entry name" value="ISC_FeS_clus_asmbl_IscsX"/>
</dbReference>
<dbReference type="OrthoDB" id="9800346at2"/>
<gene>
    <name evidence="2" type="primary">iscX</name>
    <name evidence="2" type="ORF">HMPREF1052_0638</name>
</gene>
<dbReference type="PIRSF" id="PIRSF039003">
    <property type="entry name" value="IscX"/>
    <property type="match status" value="1"/>
</dbReference>
<dbReference type="SUPFAM" id="SSF140319">
    <property type="entry name" value="IscX-like"/>
    <property type="match status" value="1"/>
</dbReference>
<name>I3D805_9PAST</name>
<dbReference type="FunFam" id="1.10.10.600:FF:000001">
    <property type="entry name" value="Fe-S assembly protein IscX"/>
    <property type="match status" value="1"/>
</dbReference>
<comment type="function">
    <text evidence="1">May function as iron donor in the assembly of iron-sulfur clusters.</text>
</comment>
<dbReference type="Proteomes" id="UP000006457">
    <property type="component" value="Unassembled WGS sequence"/>
</dbReference>
<dbReference type="GO" id="GO:0008198">
    <property type="term" value="F:ferrous iron binding"/>
    <property type="evidence" value="ECO:0007669"/>
    <property type="project" value="TreeGrafter"/>
</dbReference>
<dbReference type="EMBL" id="AJSX01000041">
    <property type="protein sequence ID" value="EIJ67848.1"/>
    <property type="molecule type" value="Genomic_DNA"/>
</dbReference>
<evidence type="ECO:0000256" key="1">
    <source>
        <dbReference type="PIRNR" id="PIRNR039003"/>
    </source>
</evidence>
<protein>
    <recommendedName>
        <fullName evidence="1">Protein IscX</fullName>
    </recommendedName>
</protein>
<organism evidence="2 3">
    <name type="scientific">Pasteurella bettyae CCUG 2042</name>
    <dbReference type="NCBI Taxonomy" id="1095749"/>
    <lineage>
        <taxon>Bacteria</taxon>
        <taxon>Pseudomonadati</taxon>
        <taxon>Pseudomonadota</taxon>
        <taxon>Gammaproteobacteria</taxon>
        <taxon>Pasteurellales</taxon>
        <taxon>Pasteurellaceae</taxon>
        <taxon>Pasteurella</taxon>
    </lineage>
</organism>
<dbReference type="NCBIfam" id="TIGR03412">
    <property type="entry name" value="iscX_yfhJ"/>
    <property type="match status" value="1"/>
</dbReference>
<dbReference type="eggNOG" id="COG2975">
    <property type="taxonomic scope" value="Bacteria"/>
</dbReference>
<reference evidence="2 3" key="1">
    <citation type="submission" date="2012-03" db="EMBL/GenBank/DDBJ databases">
        <authorList>
            <person name="Harkins D.M."/>
            <person name="Madupu R."/>
            <person name="Durkin A.S."/>
            <person name="Torralba M."/>
            <person name="Methe B."/>
            <person name="Sutton G.G."/>
            <person name="Nelson K.E."/>
        </authorList>
    </citation>
    <scope>NUCLEOTIDE SEQUENCE [LARGE SCALE GENOMIC DNA]</scope>
    <source>
        <strain evidence="2 3">CCUG 2042</strain>
    </source>
</reference>
<dbReference type="PANTHER" id="PTHR37532">
    <property type="entry name" value="PROTEIN ISCX"/>
    <property type="match status" value="1"/>
</dbReference>
<dbReference type="PANTHER" id="PTHR37532:SF1">
    <property type="entry name" value="PROTEIN ISCX"/>
    <property type="match status" value="1"/>
</dbReference>
<dbReference type="PATRIC" id="fig|1095749.3.peg.1936"/>
<dbReference type="AlphaFoldDB" id="I3D805"/>
<accession>I3D805</accession>
<proteinExistence type="inferred from homology"/>
<dbReference type="GO" id="GO:0016226">
    <property type="term" value="P:iron-sulfur cluster assembly"/>
    <property type="evidence" value="ECO:0007669"/>
    <property type="project" value="UniProtKB-UniRule"/>
</dbReference>
<comment type="caution">
    <text evidence="2">The sequence shown here is derived from an EMBL/GenBank/DDBJ whole genome shotgun (WGS) entry which is preliminary data.</text>
</comment>
<keyword evidence="3" id="KW-1185">Reference proteome</keyword>
<dbReference type="Pfam" id="PF04384">
    <property type="entry name" value="Fe-S_assembly"/>
    <property type="match status" value="1"/>
</dbReference>
<evidence type="ECO:0000313" key="3">
    <source>
        <dbReference type="Proteomes" id="UP000006457"/>
    </source>
</evidence>
<evidence type="ECO:0000313" key="2">
    <source>
        <dbReference type="EMBL" id="EIJ67848.1"/>
    </source>
</evidence>
<dbReference type="GO" id="GO:0005829">
    <property type="term" value="C:cytosol"/>
    <property type="evidence" value="ECO:0007669"/>
    <property type="project" value="TreeGrafter"/>
</dbReference>
<comment type="similarity">
    <text evidence="1">Belongs to the IscX family.</text>
</comment>
<dbReference type="RefSeq" id="WP_005761608.1">
    <property type="nucleotide sequence ID" value="NZ_AJSX01000041.1"/>
</dbReference>
<sequence length="64" mass="7759">MKWVDAQQIAENLYDLYPDIDPQTVRFTDLHQWICQLDDFDDNPEASNEKILENILLKWIDEYE</sequence>
<dbReference type="InterPro" id="IPR036762">
    <property type="entry name" value="IscX-like_sf"/>
</dbReference>
<dbReference type="Gene3D" id="1.10.10.600">
    <property type="entry name" value="IscX-like"/>
    <property type="match status" value="1"/>
</dbReference>